<dbReference type="SMART" id="SM00184">
    <property type="entry name" value="RING"/>
    <property type="match status" value="1"/>
</dbReference>
<evidence type="ECO:0000313" key="7">
    <source>
        <dbReference type="EMBL" id="KAK3387361.1"/>
    </source>
</evidence>
<evidence type="ECO:0000259" key="6">
    <source>
        <dbReference type="PROSITE" id="PS50089"/>
    </source>
</evidence>
<evidence type="ECO:0000256" key="4">
    <source>
        <dbReference type="PROSITE-ProRule" id="PRU00175"/>
    </source>
</evidence>
<evidence type="ECO:0000313" key="8">
    <source>
        <dbReference type="Proteomes" id="UP001285441"/>
    </source>
</evidence>
<evidence type="ECO:0000256" key="1">
    <source>
        <dbReference type="ARBA" id="ARBA00022723"/>
    </source>
</evidence>
<dbReference type="SUPFAM" id="SSF57850">
    <property type="entry name" value="RING/U-box"/>
    <property type="match status" value="1"/>
</dbReference>
<reference evidence="7" key="1">
    <citation type="journal article" date="2023" name="Mol. Phylogenet. Evol.">
        <title>Genome-scale phylogeny and comparative genomics of the fungal order Sordariales.</title>
        <authorList>
            <person name="Hensen N."/>
            <person name="Bonometti L."/>
            <person name="Westerberg I."/>
            <person name="Brannstrom I.O."/>
            <person name="Guillou S."/>
            <person name="Cros-Aarteil S."/>
            <person name="Calhoun S."/>
            <person name="Haridas S."/>
            <person name="Kuo A."/>
            <person name="Mondo S."/>
            <person name="Pangilinan J."/>
            <person name="Riley R."/>
            <person name="LaButti K."/>
            <person name="Andreopoulos B."/>
            <person name="Lipzen A."/>
            <person name="Chen C."/>
            <person name="Yan M."/>
            <person name="Daum C."/>
            <person name="Ng V."/>
            <person name="Clum A."/>
            <person name="Steindorff A."/>
            <person name="Ohm R.A."/>
            <person name="Martin F."/>
            <person name="Silar P."/>
            <person name="Natvig D.O."/>
            <person name="Lalanne C."/>
            <person name="Gautier V."/>
            <person name="Ament-Velasquez S.L."/>
            <person name="Kruys A."/>
            <person name="Hutchinson M.I."/>
            <person name="Powell A.J."/>
            <person name="Barry K."/>
            <person name="Miller A.N."/>
            <person name="Grigoriev I.V."/>
            <person name="Debuchy R."/>
            <person name="Gladieux P."/>
            <person name="Hiltunen Thoren M."/>
            <person name="Johannesson H."/>
        </authorList>
    </citation>
    <scope>NUCLEOTIDE SEQUENCE</scope>
    <source>
        <strain evidence="7">CBS 232.78</strain>
    </source>
</reference>
<feature type="region of interest" description="Disordered" evidence="5">
    <location>
        <begin position="321"/>
        <end position="347"/>
    </location>
</feature>
<organism evidence="7 8">
    <name type="scientific">Podospora didyma</name>
    <dbReference type="NCBI Taxonomy" id="330526"/>
    <lineage>
        <taxon>Eukaryota</taxon>
        <taxon>Fungi</taxon>
        <taxon>Dikarya</taxon>
        <taxon>Ascomycota</taxon>
        <taxon>Pezizomycotina</taxon>
        <taxon>Sordariomycetes</taxon>
        <taxon>Sordariomycetidae</taxon>
        <taxon>Sordariales</taxon>
        <taxon>Podosporaceae</taxon>
        <taxon>Podospora</taxon>
    </lineage>
</organism>
<feature type="compositionally biased region" description="Polar residues" evidence="5">
    <location>
        <begin position="92"/>
        <end position="102"/>
    </location>
</feature>
<dbReference type="GO" id="GO:0016567">
    <property type="term" value="P:protein ubiquitination"/>
    <property type="evidence" value="ECO:0007669"/>
    <property type="project" value="TreeGrafter"/>
</dbReference>
<feature type="domain" description="RING-type" evidence="6">
    <location>
        <begin position="274"/>
        <end position="317"/>
    </location>
</feature>
<gene>
    <name evidence="7" type="ORF">B0H63DRAFT_469875</name>
</gene>
<feature type="region of interest" description="Disordered" evidence="5">
    <location>
        <begin position="155"/>
        <end position="205"/>
    </location>
</feature>
<accession>A0AAE0NTF8</accession>
<protein>
    <recommendedName>
        <fullName evidence="6">RING-type domain-containing protein</fullName>
    </recommendedName>
</protein>
<feature type="compositionally biased region" description="Polar residues" evidence="5">
    <location>
        <begin position="159"/>
        <end position="197"/>
    </location>
</feature>
<dbReference type="GO" id="GO:0061630">
    <property type="term" value="F:ubiquitin protein ligase activity"/>
    <property type="evidence" value="ECO:0007669"/>
    <property type="project" value="TreeGrafter"/>
</dbReference>
<dbReference type="GO" id="GO:0008270">
    <property type="term" value="F:zinc ion binding"/>
    <property type="evidence" value="ECO:0007669"/>
    <property type="project" value="UniProtKB-KW"/>
</dbReference>
<feature type="compositionally biased region" description="Basic and acidic residues" evidence="5">
    <location>
        <begin position="338"/>
        <end position="347"/>
    </location>
</feature>
<evidence type="ECO:0000256" key="3">
    <source>
        <dbReference type="ARBA" id="ARBA00022833"/>
    </source>
</evidence>
<dbReference type="Proteomes" id="UP001285441">
    <property type="component" value="Unassembled WGS sequence"/>
</dbReference>
<dbReference type="PANTHER" id="PTHR45969:SF69">
    <property type="entry name" value="FINGER DOMAIN PROTEIN, PUTATIVE (AFU_ORTHOLOGUE AFUA_3G12190)-RELATED"/>
    <property type="match status" value="1"/>
</dbReference>
<dbReference type="CDD" id="cd16454">
    <property type="entry name" value="RING-H2_PA-TM-RING"/>
    <property type="match status" value="1"/>
</dbReference>
<dbReference type="InterPro" id="IPR013083">
    <property type="entry name" value="Znf_RING/FYVE/PHD"/>
</dbReference>
<dbReference type="EMBL" id="JAULSW010000003">
    <property type="protein sequence ID" value="KAK3387361.1"/>
    <property type="molecule type" value="Genomic_DNA"/>
</dbReference>
<dbReference type="AlphaFoldDB" id="A0AAE0NTF8"/>
<evidence type="ECO:0000256" key="2">
    <source>
        <dbReference type="ARBA" id="ARBA00022771"/>
    </source>
</evidence>
<proteinExistence type="predicted"/>
<keyword evidence="1" id="KW-0479">Metal-binding</keyword>
<feature type="compositionally biased region" description="Low complexity" evidence="5">
    <location>
        <begin position="65"/>
        <end position="91"/>
    </location>
</feature>
<keyword evidence="8" id="KW-1185">Reference proteome</keyword>
<feature type="region of interest" description="Disordered" evidence="5">
    <location>
        <begin position="36"/>
        <end position="113"/>
    </location>
</feature>
<keyword evidence="3" id="KW-0862">Zinc</keyword>
<dbReference type="InterPro" id="IPR001841">
    <property type="entry name" value="Znf_RING"/>
</dbReference>
<evidence type="ECO:0000256" key="5">
    <source>
        <dbReference type="SAM" id="MobiDB-lite"/>
    </source>
</evidence>
<keyword evidence="2 4" id="KW-0863">Zinc-finger</keyword>
<dbReference type="PROSITE" id="PS50089">
    <property type="entry name" value="ZF_RING_2"/>
    <property type="match status" value="1"/>
</dbReference>
<dbReference type="PANTHER" id="PTHR45969">
    <property type="entry name" value="RING ZINC FINGER PROTEIN-RELATED"/>
    <property type="match status" value="1"/>
</dbReference>
<comment type="caution">
    <text evidence="7">The sequence shown here is derived from an EMBL/GenBank/DDBJ whole genome shotgun (WGS) entry which is preliminary data.</text>
</comment>
<dbReference type="Gene3D" id="3.30.40.10">
    <property type="entry name" value="Zinc/RING finger domain, C3HC4 (zinc finger)"/>
    <property type="match status" value="1"/>
</dbReference>
<dbReference type="Pfam" id="PF13639">
    <property type="entry name" value="zf-RING_2"/>
    <property type="match status" value="1"/>
</dbReference>
<sequence length="347" mass="36422">MSGEQSLYCHGCHHQWQADGHSIECPTCHSSTTEIITPDNDPRHFHNGHPSTQAGAAVNSDDTMPSDSQPATSAPQQPQVTAGNNNNVNNNDASTQHGNTDPSAPANGSHPPEIRFVFAPQITFFTTIVPQSSNTPSGPMPAFFSFPLQFFTTHPLMPSENSSSPPQGASAPTESATTPSENANRPSESTNTTAENASSPPPGSGLGPTFLAAMVSSIFNPANAVFGDAVYSEAALNAVLAHFASTPQGNRPSPAPQTAIDSLKVKELDEDTQCAICLENMAKCDKATVLPCSPKHVFHGECVNTWLKQANSCPQCRKPLAGAASEVSKPPPSPLAEGQDRQETATS</sequence>
<reference evidence="7" key="2">
    <citation type="submission" date="2023-06" db="EMBL/GenBank/DDBJ databases">
        <authorList>
            <consortium name="Lawrence Berkeley National Laboratory"/>
            <person name="Haridas S."/>
            <person name="Hensen N."/>
            <person name="Bonometti L."/>
            <person name="Westerberg I."/>
            <person name="Brannstrom I.O."/>
            <person name="Guillou S."/>
            <person name="Cros-Aarteil S."/>
            <person name="Calhoun S."/>
            <person name="Kuo A."/>
            <person name="Mondo S."/>
            <person name="Pangilinan J."/>
            <person name="Riley R."/>
            <person name="LaButti K."/>
            <person name="Andreopoulos B."/>
            <person name="Lipzen A."/>
            <person name="Chen C."/>
            <person name="Yanf M."/>
            <person name="Daum C."/>
            <person name="Ng V."/>
            <person name="Clum A."/>
            <person name="Steindorff A."/>
            <person name="Ohm R."/>
            <person name="Martin F."/>
            <person name="Silar P."/>
            <person name="Natvig D."/>
            <person name="Lalanne C."/>
            <person name="Gautier V."/>
            <person name="Ament-velasquez S.L."/>
            <person name="Kruys A."/>
            <person name="Hutchinson M.I."/>
            <person name="Powell A.J."/>
            <person name="Barry K."/>
            <person name="Miller A.N."/>
            <person name="Grigoriev I.V."/>
            <person name="Debuchy R."/>
            <person name="Gladieux P."/>
            <person name="Thoren M.H."/>
            <person name="Johannesson H."/>
        </authorList>
    </citation>
    <scope>NUCLEOTIDE SEQUENCE</scope>
    <source>
        <strain evidence="7">CBS 232.78</strain>
    </source>
</reference>
<name>A0AAE0NTF8_9PEZI</name>